<keyword evidence="2" id="KW-1185">Reference proteome</keyword>
<dbReference type="EMBL" id="WIGN01000038">
    <property type="protein sequence ID" value="KAF6815047.1"/>
    <property type="molecule type" value="Genomic_DNA"/>
</dbReference>
<name>A0A8H6JLE3_9PEZI</name>
<keyword evidence="1" id="KW-0808">Transferase</keyword>
<feature type="non-terminal residue" evidence="1">
    <location>
        <position position="1"/>
    </location>
</feature>
<proteinExistence type="predicted"/>
<keyword evidence="1" id="KW-0695">RNA-directed DNA polymerase</keyword>
<dbReference type="GO" id="GO:0003964">
    <property type="term" value="F:RNA-directed DNA polymerase activity"/>
    <property type="evidence" value="ECO:0007669"/>
    <property type="project" value="UniProtKB-KW"/>
</dbReference>
<dbReference type="InterPro" id="IPR012337">
    <property type="entry name" value="RNaseH-like_sf"/>
</dbReference>
<dbReference type="SUPFAM" id="SSF53098">
    <property type="entry name" value="Ribonuclease H-like"/>
    <property type="match status" value="1"/>
</dbReference>
<keyword evidence="1" id="KW-0548">Nucleotidyltransferase</keyword>
<dbReference type="Proteomes" id="UP000652219">
    <property type="component" value="Unassembled WGS sequence"/>
</dbReference>
<evidence type="ECO:0000313" key="2">
    <source>
        <dbReference type="Proteomes" id="UP000652219"/>
    </source>
</evidence>
<gene>
    <name evidence="1" type="ORF">CSOJ01_03684</name>
</gene>
<reference evidence="1 2" key="1">
    <citation type="journal article" date="2020" name="Phytopathology">
        <title>Genome Sequence Resources of Colletotrichum truncatum, C. plurivorum, C. musicola, and C. sojae: Four Species Pathogenic to Soybean (Glycine max).</title>
        <authorList>
            <person name="Rogerio F."/>
            <person name="Boufleur T.R."/>
            <person name="Ciampi-Guillardi M."/>
            <person name="Sukno S.A."/>
            <person name="Thon M.R."/>
            <person name="Massola Junior N.S."/>
            <person name="Baroncelli R."/>
        </authorList>
    </citation>
    <scope>NUCLEOTIDE SEQUENCE [LARGE SCALE GENOMIC DNA]</scope>
    <source>
        <strain evidence="1 2">LFN0009</strain>
    </source>
</reference>
<protein>
    <submittedName>
        <fullName evidence="1">Reverse transcriptase domain protein</fullName>
    </submittedName>
</protein>
<dbReference type="InterPro" id="IPR036397">
    <property type="entry name" value="RNaseH_sf"/>
</dbReference>
<evidence type="ECO:0000313" key="1">
    <source>
        <dbReference type="EMBL" id="KAF6815047.1"/>
    </source>
</evidence>
<organism evidence="1 2">
    <name type="scientific">Colletotrichum sojae</name>
    <dbReference type="NCBI Taxonomy" id="2175907"/>
    <lineage>
        <taxon>Eukaryota</taxon>
        <taxon>Fungi</taxon>
        <taxon>Dikarya</taxon>
        <taxon>Ascomycota</taxon>
        <taxon>Pezizomycotina</taxon>
        <taxon>Sordariomycetes</taxon>
        <taxon>Hypocreomycetidae</taxon>
        <taxon>Glomerellales</taxon>
        <taxon>Glomerellaceae</taxon>
        <taxon>Colletotrichum</taxon>
        <taxon>Colletotrichum orchidearum species complex</taxon>
    </lineage>
</organism>
<dbReference type="Gene3D" id="3.30.420.10">
    <property type="entry name" value="Ribonuclease H-like superfamily/Ribonuclease H"/>
    <property type="match status" value="1"/>
</dbReference>
<accession>A0A8H6JLE3</accession>
<dbReference type="AlphaFoldDB" id="A0A8H6JLE3"/>
<comment type="caution">
    <text evidence="1">The sequence shown here is derived from an EMBL/GenBank/DDBJ whole genome shotgun (WGS) entry which is preliminary data.</text>
</comment>
<sequence>MICSICQNALSVDDFHAFFITDKGTKPHHLTYTSLKSSVDAGCYACNRLWACLGAEERQFVASSTGGELDGNDKLALGVNQGVEWVAMKKKPVTTIEANKGAGYGHAGSYLLCTLYAPIPLRPFLAQGAGRLGIAEVFDAEAEGVRRGLRAAWRVTPQGGTIHTRLDNASVVDALNGYGRMPTSSREALLEAREAARGRPMSFEWIPGHEG</sequence>
<dbReference type="GO" id="GO:0003676">
    <property type="term" value="F:nucleic acid binding"/>
    <property type="evidence" value="ECO:0007669"/>
    <property type="project" value="InterPro"/>
</dbReference>